<feature type="compositionally biased region" description="Basic and acidic residues" evidence="1">
    <location>
        <begin position="150"/>
        <end position="162"/>
    </location>
</feature>
<dbReference type="Proteomes" id="UP001620626">
    <property type="component" value="Unassembled WGS sequence"/>
</dbReference>
<organism evidence="2 3">
    <name type="scientific">Heterodera trifolii</name>
    <dbReference type="NCBI Taxonomy" id="157864"/>
    <lineage>
        <taxon>Eukaryota</taxon>
        <taxon>Metazoa</taxon>
        <taxon>Ecdysozoa</taxon>
        <taxon>Nematoda</taxon>
        <taxon>Chromadorea</taxon>
        <taxon>Rhabditida</taxon>
        <taxon>Tylenchina</taxon>
        <taxon>Tylenchomorpha</taxon>
        <taxon>Tylenchoidea</taxon>
        <taxon>Heteroderidae</taxon>
        <taxon>Heteroderinae</taxon>
        <taxon>Heterodera</taxon>
    </lineage>
</organism>
<gene>
    <name evidence="2" type="ORF">niasHT_003006</name>
</gene>
<sequence length="241" mass="26936">MSTLGVDGYFDYKPPDQDAIDAANYLFGPTNPYEHLDPSTGYGYYGQPQDTQSTGHGNYGQPSGGHNNYGQFGGFHQQPSASYDYTPNQPYSNGYSNHHIPHPHDNFGRSQSDVHPYNHNQPPPGNYGLSQSDVHVHHQPISYSNDSNEEAQRPEDSSDKASDKEICVSRCNGFWRKGSCESYNVNIGSVQCKCEWKGFLQIGKNCKAIVMMFQKTDQPPMIGTTNHQQEEEFSNIGKDDI</sequence>
<feature type="compositionally biased region" description="Polar residues" evidence="1">
    <location>
        <begin position="51"/>
        <end position="70"/>
    </location>
</feature>
<reference evidence="2 3" key="1">
    <citation type="submission" date="2024-10" db="EMBL/GenBank/DDBJ databases">
        <authorList>
            <person name="Kim D."/>
        </authorList>
    </citation>
    <scope>NUCLEOTIDE SEQUENCE [LARGE SCALE GENOMIC DNA]</scope>
    <source>
        <strain evidence="2">BH-2024</strain>
    </source>
</reference>
<evidence type="ECO:0000256" key="1">
    <source>
        <dbReference type="SAM" id="MobiDB-lite"/>
    </source>
</evidence>
<name>A0ABD2MFG9_9BILA</name>
<evidence type="ECO:0008006" key="4">
    <source>
        <dbReference type="Google" id="ProtNLM"/>
    </source>
</evidence>
<dbReference type="EMBL" id="JBICBT010000019">
    <property type="protein sequence ID" value="KAL3125847.1"/>
    <property type="molecule type" value="Genomic_DNA"/>
</dbReference>
<accession>A0ABD2MFG9</accession>
<evidence type="ECO:0000313" key="2">
    <source>
        <dbReference type="EMBL" id="KAL3125847.1"/>
    </source>
</evidence>
<evidence type="ECO:0000313" key="3">
    <source>
        <dbReference type="Proteomes" id="UP001620626"/>
    </source>
</evidence>
<protein>
    <recommendedName>
        <fullName evidence="4">EGF-like domain-containing protein</fullName>
    </recommendedName>
</protein>
<keyword evidence="3" id="KW-1185">Reference proteome</keyword>
<comment type="caution">
    <text evidence="2">The sequence shown here is derived from an EMBL/GenBank/DDBJ whole genome shotgun (WGS) entry which is preliminary data.</text>
</comment>
<feature type="compositionally biased region" description="Polar residues" evidence="1">
    <location>
        <begin position="77"/>
        <end position="96"/>
    </location>
</feature>
<feature type="region of interest" description="Disordered" evidence="1">
    <location>
        <begin position="51"/>
        <end position="162"/>
    </location>
</feature>
<dbReference type="AlphaFoldDB" id="A0ABD2MFG9"/>
<proteinExistence type="predicted"/>